<dbReference type="PANTHER" id="PTHR31528:SF15">
    <property type="entry name" value="RIBOFLAVIN-BINDING PROTEIN RIBY"/>
    <property type="match status" value="1"/>
</dbReference>
<reference evidence="2" key="1">
    <citation type="submission" date="2021-01" db="EMBL/GenBank/DDBJ databases">
        <title>Whole genome shotgun sequence of Rugosimonospora africana NBRC 104875.</title>
        <authorList>
            <person name="Komaki H."/>
            <person name="Tamura T."/>
        </authorList>
    </citation>
    <scope>NUCLEOTIDE SEQUENCE</scope>
    <source>
        <strain evidence="2">NBRC 104875</strain>
    </source>
</reference>
<keyword evidence="3" id="KW-1185">Reference proteome</keyword>
<dbReference type="Proteomes" id="UP000642748">
    <property type="component" value="Unassembled WGS sequence"/>
</dbReference>
<dbReference type="Pfam" id="PF09084">
    <property type="entry name" value="NMT1"/>
    <property type="match status" value="1"/>
</dbReference>
<dbReference type="InterPro" id="IPR027939">
    <property type="entry name" value="NMT1/THI5"/>
</dbReference>
<dbReference type="SUPFAM" id="SSF53850">
    <property type="entry name" value="Periplasmic binding protein-like II"/>
    <property type="match status" value="1"/>
</dbReference>
<protein>
    <recommendedName>
        <fullName evidence="1">SsuA/THI5-like domain-containing protein</fullName>
    </recommendedName>
</protein>
<name>A0A8J3R3M7_9ACTN</name>
<evidence type="ECO:0000313" key="3">
    <source>
        <dbReference type="Proteomes" id="UP000642748"/>
    </source>
</evidence>
<dbReference type="GO" id="GO:0009228">
    <property type="term" value="P:thiamine biosynthetic process"/>
    <property type="evidence" value="ECO:0007669"/>
    <property type="project" value="InterPro"/>
</dbReference>
<dbReference type="EMBL" id="BONZ01000122">
    <property type="protein sequence ID" value="GIH21292.1"/>
    <property type="molecule type" value="Genomic_DNA"/>
</dbReference>
<feature type="domain" description="SsuA/THI5-like" evidence="1">
    <location>
        <begin position="58"/>
        <end position="265"/>
    </location>
</feature>
<dbReference type="InterPro" id="IPR015168">
    <property type="entry name" value="SsuA/THI5"/>
</dbReference>
<accession>A0A8J3R3M7</accession>
<dbReference type="AlphaFoldDB" id="A0A8J3R3M7"/>
<dbReference type="PROSITE" id="PS51318">
    <property type="entry name" value="TAT"/>
    <property type="match status" value="1"/>
</dbReference>
<proteinExistence type="predicted"/>
<gene>
    <name evidence="2" type="ORF">Raf01_94640</name>
</gene>
<dbReference type="Gene3D" id="3.40.190.10">
    <property type="entry name" value="Periplasmic binding protein-like II"/>
    <property type="match status" value="2"/>
</dbReference>
<dbReference type="PANTHER" id="PTHR31528">
    <property type="entry name" value="4-AMINO-5-HYDROXYMETHYL-2-METHYLPYRIMIDINE PHOSPHATE SYNTHASE THI11-RELATED"/>
    <property type="match status" value="1"/>
</dbReference>
<evidence type="ECO:0000313" key="2">
    <source>
        <dbReference type="EMBL" id="GIH21292.1"/>
    </source>
</evidence>
<sequence>MPSRRQILMAAAATATVAPITTACSRAQGTKPVRRTGKAPVTYLTVFGFTPRELYGAVALKQGFFDAAGLGVTIQPGKPGQANINTMVAGRAHFVGIDCASAIRNYLPSGGSYRAICAVQNQTLLSVMSLDGDGVTQPVDLVGKTIATGQGAATQTLFPAYARLARIDASKVHITQVADTTQLNPMLAAHKVSGIGTYLIDTPSVEKVSGKKPVVLPYSKYLTDLYGTLIITPKQLAARNPDVVRRFAHALMQGVSFAVQNPSQAAADMRAFLKDHGTTVDLDVATQTMALMEPYVGTGAIDETRMMQCIALMETTGVPPIGSGLTPDALVDFDMMATV</sequence>
<comment type="caution">
    <text evidence="2">The sequence shown here is derived from an EMBL/GenBank/DDBJ whole genome shotgun (WGS) entry which is preliminary data.</text>
</comment>
<organism evidence="2 3">
    <name type="scientific">Rugosimonospora africana</name>
    <dbReference type="NCBI Taxonomy" id="556532"/>
    <lineage>
        <taxon>Bacteria</taxon>
        <taxon>Bacillati</taxon>
        <taxon>Actinomycetota</taxon>
        <taxon>Actinomycetes</taxon>
        <taxon>Micromonosporales</taxon>
        <taxon>Micromonosporaceae</taxon>
        <taxon>Rugosimonospora</taxon>
    </lineage>
</organism>
<dbReference type="PROSITE" id="PS51257">
    <property type="entry name" value="PROKAR_LIPOPROTEIN"/>
    <property type="match status" value="1"/>
</dbReference>
<dbReference type="InterPro" id="IPR006311">
    <property type="entry name" value="TAT_signal"/>
</dbReference>
<evidence type="ECO:0000259" key="1">
    <source>
        <dbReference type="Pfam" id="PF09084"/>
    </source>
</evidence>